<name>A0A0B5BDJ3_9BACT</name>
<feature type="domain" description="GGDEF" evidence="4">
    <location>
        <begin position="323"/>
        <end position="457"/>
    </location>
</feature>
<dbReference type="GO" id="GO:1902201">
    <property type="term" value="P:negative regulation of bacterial-type flagellum-dependent cell motility"/>
    <property type="evidence" value="ECO:0007669"/>
    <property type="project" value="TreeGrafter"/>
</dbReference>
<dbReference type="Proteomes" id="UP000057609">
    <property type="component" value="Chromosome"/>
</dbReference>
<dbReference type="AlphaFoldDB" id="A0A0B5BDJ3"/>
<feature type="domain" description="Response regulatory" evidence="3">
    <location>
        <begin position="3"/>
        <end position="117"/>
    </location>
</feature>
<protein>
    <recommendedName>
        <fullName evidence="1">diguanylate cyclase</fullName>
        <ecNumber evidence="1">2.7.7.65</ecNumber>
    </recommendedName>
</protein>
<evidence type="ECO:0000313" key="5">
    <source>
        <dbReference type="EMBL" id="AJE03204.1"/>
    </source>
</evidence>
<dbReference type="SMART" id="SM00267">
    <property type="entry name" value="GGDEF"/>
    <property type="match status" value="1"/>
</dbReference>
<evidence type="ECO:0000256" key="2">
    <source>
        <dbReference type="PROSITE-ProRule" id="PRU00169"/>
    </source>
</evidence>
<proteinExistence type="predicted"/>
<evidence type="ECO:0000256" key="1">
    <source>
        <dbReference type="ARBA" id="ARBA00012528"/>
    </source>
</evidence>
<evidence type="ECO:0000259" key="3">
    <source>
        <dbReference type="PROSITE" id="PS50110"/>
    </source>
</evidence>
<dbReference type="OrthoDB" id="9812260at2"/>
<keyword evidence="6" id="KW-1185">Reference proteome</keyword>
<evidence type="ECO:0000259" key="4">
    <source>
        <dbReference type="PROSITE" id="PS50887"/>
    </source>
</evidence>
<dbReference type="GO" id="GO:0005886">
    <property type="term" value="C:plasma membrane"/>
    <property type="evidence" value="ECO:0007669"/>
    <property type="project" value="TreeGrafter"/>
</dbReference>
<dbReference type="PANTHER" id="PTHR45138:SF6">
    <property type="entry name" value="DIGUANYLATE CYCLASE DGCN"/>
    <property type="match status" value="1"/>
</dbReference>
<dbReference type="SUPFAM" id="SSF52172">
    <property type="entry name" value="CheY-like"/>
    <property type="match status" value="1"/>
</dbReference>
<dbReference type="STRING" id="345632.GPICK_07395"/>
<dbReference type="GO" id="GO:0043709">
    <property type="term" value="P:cell adhesion involved in single-species biofilm formation"/>
    <property type="evidence" value="ECO:0007669"/>
    <property type="project" value="TreeGrafter"/>
</dbReference>
<dbReference type="PROSITE" id="PS50887">
    <property type="entry name" value="GGDEF"/>
    <property type="match status" value="1"/>
</dbReference>
<dbReference type="SMART" id="SM00448">
    <property type="entry name" value="REC"/>
    <property type="match status" value="1"/>
</dbReference>
<dbReference type="InterPro" id="IPR050469">
    <property type="entry name" value="Diguanylate_Cyclase"/>
</dbReference>
<keyword evidence="2" id="KW-0597">Phosphoprotein</keyword>
<accession>A0A0B5BDJ3</accession>
<organism evidence="5 6">
    <name type="scientific">Geobacter pickeringii</name>
    <dbReference type="NCBI Taxonomy" id="345632"/>
    <lineage>
        <taxon>Bacteria</taxon>
        <taxon>Pseudomonadati</taxon>
        <taxon>Thermodesulfobacteriota</taxon>
        <taxon>Desulfuromonadia</taxon>
        <taxon>Geobacterales</taxon>
        <taxon>Geobacteraceae</taxon>
        <taxon>Geobacter</taxon>
    </lineage>
</organism>
<dbReference type="InterPro" id="IPR043128">
    <property type="entry name" value="Rev_trsase/Diguanyl_cyclase"/>
</dbReference>
<reference evidence="5 6" key="1">
    <citation type="journal article" date="2015" name="Genome Announc.">
        <title>Complete Genome of Geobacter pickeringii G13T, a Metal-Reducing Isolate from Sedimentary Kaolin Deposits.</title>
        <authorList>
            <person name="Badalamenti J.P."/>
            <person name="Bond D.R."/>
        </authorList>
    </citation>
    <scope>NUCLEOTIDE SEQUENCE [LARGE SCALE GENOMIC DNA]</scope>
    <source>
        <strain evidence="5 6">G13</strain>
    </source>
</reference>
<feature type="modified residue" description="4-aspartylphosphate" evidence="2">
    <location>
        <position position="52"/>
    </location>
</feature>
<dbReference type="Pfam" id="PF00072">
    <property type="entry name" value="Response_reg"/>
    <property type="match status" value="1"/>
</dbReference>
<dbReference type="HOGENOM" id="CLU_000445_11_28_7"/>
<dbReference type="EMBL" id="CP009788">
    <property type="protein sequence ID" value="AJE03204.1"/>
    <property type="molecule type" value="Genomic_DNA"/>
</dbReference>
<dbReference type="GO" id="GO:0052621">
    <property type="term" value="F:diguanylate cyclase activity"/>
    <property type="evidence" value="ECO:0007669"/>
    <property type="project" value="UniProtKB-EC"/>
</dbReference>
<sequence length="459" mass="51461">MERILVVEDDRFFRQMYADLLVEEGYEVTTVTSGAEALDLLAQDEYQLIITDLVMPGMNGLEVLSRVKQQSPTVDVILVTGHANLETAVFALKNGARDYILKPFNHEEFKHTVALCFEQRRLINENFELRELLNLFQVGQSIANCLDLDRLSAVVVDALMKEVGGCRAIGLFPEKNNLLNLKENRGFSTAEAQQLAEILLPRCGELPADGNGIRQLDPLLFSEGETLRKTGLTGGVFLFIYSKTFVQGAVALFNEVGVPFPSRFKQKSIHFLLEQSSLAIDNAARYANARDMLYIDELTGLFNYRYLDISLDRELKRADRFGATVSMIFIDLDHFKRVNDTHGHLMGSKVLNEVGQLLKKSVREVDIVIRYGGDEFTIILVETGERGAATVAERIRRSIEGHTFLTDVDLGVKLTASLGYACYPVDTQSKLELLELADQAMYQGKEKGKNCVFRATAIR</sequence>
<dbReference type="RefSeq" id="WP_039741785.1">
    <property type="nucleotide sequence ID" value="NZ_CP009788.1"/>
</dbReference>
<evidence type="ECO:0000313" key="6">
    <source>
        <dbReference type="Proteomes" id="UP000057609"/>
    </source>
</evidence>
<dbReference type="NCBIfam" id="TIGR00254">
    <property type="entry name" value="GGDEF"/>
    <property type="match status" value="1"/>
</dbReference>
<dbReference type="Gene3D" id="3.40.50.2300">
    <property type="match status" value="1"/>
</dbReference>
<dbReference type="PROSITE" id="PS50110">
    <property type="entry name" value="RESPONSE_REGULATORY"/>
    <property type="match status" value="1"/>
</dbReference>
<dbReference type="PANTHER" id="PTHR45138">
    <property type="entry name" value="REGULATORY COMPONENTS OF SENSORY TRANSDUCTION SYSTEM"/>
    <property type="match status" value="1"/>
</dbReference>
<dbReference type="InterPro" id="IPR011006">
    <property type="entry name" value="CheY-like_superfamily"/>
</dbReference>
<dbReference type="InterPro" id="IPR000160">
    <property type="entry name" value="GGDEF_dom"/>
</dbReference>
<dbReference type="GO" id="GO:0000160">
    <property type="term" value="P:phosphorelay signal transduction system"/>
    <property type="evidence" value="ECO:0007669"/>
    <property type="project" value="InterPro"/>
</dbReference>
<dbReference type="Gene3D" id="3.30.70.270">
    <property type="match status" value="1"/>
</dbReference>
<dbReference type="KEGG" id="gpi:GPICK_07395"/>
<dbReference type="SUPFAM" id="SSF55073">
    <property type="entry name" value="Nucleotide cyclase"/>
    <property type="match status" value="1"/>
</dbReference>
<dbReference type="InterPro" id="IPR029787">
    <property type="entry name" value="Nucleotide_cyclase"/>
</dbReference>
<dbReference type="FunFam" id="3.30.70.270:FF:000001">
    <property type="entry name" value="Diguanylate cyclase domain protein"/>
    <property type="match status" value="1"/>
</dbReference>
<gene>
    <name evidence="5" type="ORF">GPICK_07395</name>
</gene>
<dbReference type="InterPro" id="IPR001789">
    <property type="entry name" value="Sig_transdc_resp-reg_receiver"/>
</dbReference>
<dbReference type="CDD" id="cd01949">
    <property type="entry name" value="GGDEF"/>
    <property type="match status" value="1"/>
</dbReference>
<dbReference type="EC" id="2.7.7.65" evidence="1"/>
<dbReference type="Pfam" id="PF00990">
    <property type="entry name" value="GGDEF"/>
    <property type="match status" value="1"/>
</dbReference>